<dbReference type="OrthoDB" id="289913at2759"/>
<name>A0A9P7B4S4_MAUEX</name>
<dbReference type="Pfam" id="PF23410">
    <property type="entry name" value="Beta-prop_VPS8"/>
    <property type="match status" value="1"/>
</dbReference>
<evidence type="ECO:0000313" key="3">
    <source>
        <dbReference type="EMBL" id="KAG0658605.1"/>
    </source>
</evidence>
<dbReference type="InterPro" id="IPR045111">
    <property type="entry name" value="Vps41/Vps8"/>
</dbReference>
<dbReference type="PANTHER" id="PTHR12616:SF8">
    <property type="entry name" value="VACUOLAR PROTEIN SORTING-ASSOCIATED PROTEIN 8 HOMOLOG"/>
    <property type="match status" value="1"/>
</dbReference>
<dbReference type="GO" id="GO:0005770">
    <property type="term" value="C:late endosome"/>
    <property type="evidence" value="ECO:0007669"/>
    <property type="project" value="TreeGrafter"/>
</dbReference>
<dbReference type="Pfam" id="PF23413">
    <property type="entry name" value="zf_RING_Vps8_fungal"/>
    <property type="match status" value="1"/>
</dbReference>
<dbReference type="GO" id="GO:0030897">
    <property type="term" value="C:HOPS complex"/>
    <property type="evidence" value="ECO:0007669"/>
    <property type="project" value="TreeGrafter"/>
</dbReference>
<accession>A0A9P7B4S4</accession>
<dbReference type="Pfam" id="PF12816">
    <property type="entry name" value="TPR_Vps8"/>
    <property type="match status" value="1"/>
</dbReference>
<dbReference type="InterPro" id="IPR025941">
    <property type="entry name" value="Vps8_central_dom"/>
</dbReference>
<dbReference type="EMBL" id="PUHR01000208">
    <property type="protein sequence ID" value="KAG0658605.1"/>
    <property type="molecule type" value="Genomic_DNA"/>
</dbReference>
<protein>
    <submittedName>
        <fullName evidence="3">Vacuolar protein sorting-associated protein 8</fullName>
    </submittedName>
</protein>
<dbReference type="InterPro" id="IPR036322">
    <property type="entry name" value="WD40_repeat_dom_sf"/>
</dbReference>
<gene>
    <name evidence="3" type="primary">VPS8</name>
    <name evidence="3" type="ORF">C6P45_002099</name>
</gene>
<feature type="domain" description="Vacuolar protein sorting-associated protein 8 central" evidence="2">
    <location>
        <begin position="567"/>
        <end position="777"/>
    </location>
</feature>
<dbReference type="SMART" id="SM00320">
    <property type="entry name" value="WD40"/>
    <property type="match status" value="1"/>
</dbReference>
<sequence length="1359" mass="154916">MELLQYRPSPGAITIPSSQESRSSVKTIDNTIPIDGNQILSWQNLTHIYTLISAYGGPSCFLPANAYFVLGSTKGPVLIFDDKEYLQSILAPSCSIITSTSTTSNLNLIQGIRSPVTHLAISWDGTHLAAAYETGDIFIWDLNRTSKPREDQQDTDTTTDHDPLDEISPVYAILHIAKHVGSSINGLEFRDRRHTALVVSDLNGNVCYHNGHRTKLWQLTYSSTGMLTIPSNEILLSTSLHTVQKSNGMLAILTNKLFCITTIEQTLNENDSVIKKKNQNLVSAPLILYKNDVTVTQQNNQNGNHSIVPNNGISWYSDPITSSSVIYLSYFINSTVSTLVFRSTEQTKFQLLQNSITWQAPEPVLSITWITKSLLMLLTVSHQLIVVQPYDSFRVIMTIDLLPYNLLIPPNKFFKFYRNKLILLTHYSLKIAKFNQWSTLTLKKVQHGDYLGALNQLNKFSDPNFPIPTLLSLKTDSQERKKQLCKTFNNLTLAALKFLLKKHESEVNQNNDEIESNLTITSLDQLLEFAIQVQAKWFPDNKSNILEFLDLTWDSLVLLDDQIKGTFIGTIIDLIASNTIIMVPPSIFQQIIGHLVKKNQADMLAELQALLFNLDPSCWDVDLLVKTLQKHTTTNGFSNQMLLPYIWNIKFNDFLTPLVDLLVWIRDGNTSNCDLFKLSENHVIGDGDSLDPHIVYDYLSFVFSGTMYPSGQPIDLEKADKIKSELSYILFNGVIINWPLGSQNKLTVATDRENEKSFPYFNLLLNYDPSKFLAALNGIMEATFLNDDETTTVADDVLNTENQENNELHTFNVGRQYIIDILIELLKQTTDVVTHEQSLIAIFLALNIPKYPQFINISSYYLDVIVKIILSTKGNEERVLAESAVEAILPKYEPSNSEEFILELKENGFFRLLMSYYKINKRFSDMFSVCFFNEEIASNERSRMINDAIQYILQFNIKENNPTEYFKVIDIFKKHFDEILSCIGDEKVATSCEKLDPSLHDCILNIGSDTIHERRQRKYLDTMLGNSKSFSFQDPQLTRKYIELSCRYDTPEELHGWLEKLNFKILSASTINDIINQLESKKDDLGLAIIYSNQENYEKAVQNLINCINAWFASSRLSNDESEIMNLINDAINVSSRVKDAQSKQDCWIKLLACLVKQYRKGITDQESSEKDTNKNQVINKAIQYVFVKLSLMEDDTSNDRIDGKSKDPGETNFWHILAGVLEQQDIILLKIHDVNDLLQEVFRTYHLEEQMSGLILKILEQSSSDIVEQYQIAQKQGWSLVNNECEVCGKKLWGIGLESKIARIWEAKRKEQAVPKTEIFNGKIVLFRCNHGFHTKCLENLGQKHMRYSCLTCNRLSG</sequence>
<evidence type="ECO:0000256" key="1">
    <source>
        <dbReference type="ARBA" id="ARBA00009422"/>
    </source>
</evidence>
<dbReference type="Gene3D" id="2.130.10.10">
    <property type="entry name" value="YVTN repeat-like/Quinoprotein amine dehydrogenase"/>
    <property type="match status" value="1"/>
</dbReference>
<keyword evidence="4" id="KW-1185">Reference proteome</keyword>
<comment type="caution">
    <text evidence="3">The sequence shown here is derived from an EMBL/GenBank/DDBJ whole genome shotgun (WGS) entry which is preliminary data.</text>
</comment>
<organism evidence="3 4">
    <name type="scientific">Maudiozyma exigua</name>
    <name type="common">Yeast</name>
    <name type="synonym">Kazachstania exigua</name>
    <dbReference type="NCBI Taxonomy" id="34358"/>
    <lineage>
        <taxon>Eukaryota</taxon>
        <taxon>Fungi</taxon>
        <taxon>Dikarya</taxon>
        <taxon>Ascomycota</taxon>
        <taxon>Saccharomycotina</taxon>
        <taxon>Saccharomycetes</taxon>
        <taxon>Saccharomycetales</taxon>
        <taxon>Saccharomycetaceae</taxon>
        <taxon>Maudiozyma</taxon>
    </lineage>
</organism>
<dbReference type="InterPro" id="IPR001680">
    <property type="entry name" value="WD40_rpt"/>
</dbReference>
<reference evidence="3 4" key="1">
    <citation type="submission" date="2020-11" db="EMBL/GenBank/DDBJ databases">
        <title>Kefir isolates.</title>
        <authorList>
            <person name="Marcisauskas S."/>
            <person name="Kim Y."/>
            <person name="Blasche S."/>
        </authorList>
    </citation>
    <scope>NUCLEOTIDE SEQUENCE [LARGE SCALE GENOMIC DNA]</scope>
    <source>
        <strain evidence="3 4">OG2</strain>
    </source>
</reference>
<comment type="similarity">
    <text evidence="1">Belongs to the VPS8 family.</text>
</comment>
<dbReference type="PANTHER" id="PTHR12616">
    <property type="entry name" value="VACUOLAR PROTEIN SORTING VPS41"/>
    <property type="match status" value="1"/>
</dbReference>
<dbReference type="Proteomes" id="UP000750334">
    <property type="component" value="Unassembled WGS sequence"/>
</dbReference>
<dbReference type="GO" id="GO:0006623">
    <property type="term" value="P:protein targeting to vacuole"/>
    <property type="evidence" value="ECO:0007669"/>
    <property type="project" value="InterPro"/>
</dbReference>
<proteinExistence type="inferred from homology"/>
<dbReference type="InterPro" id="IPR015943">
    <property type="entry name" value="WD40/YVTN_repeat-like_dom_sf"/>
</dbReference>
<evidence type="ECO:0000313" key="4">
    <source>
        <dbReference type="Proteomes" id="UP000750334"/>
    </source>
</evidence>
<dbReference type="GO" id="GO:0034058">
    <property type="term" value="P:endosomal vesicle fusion"/>
    <property type="evidence" value="ECO:0007669"/>
    <property type="project" value="TreeGrafter"/>
</dbReference>
<dbReference type="SUPFAM" id="SSF50978">
    <property type="entry name" value="WD40 repeat-like"/>
    <property type="match status" value="1"/>
</dbReference>
<evidence type="ECO:0000259" key="2">
    <source>
        <dbReference type="Pfam" id="PF12816"/>
    </source>
</evidence>